<sequence>MRAVFISLISGLINLCVFGQELPAEHHFIWAVNDAPPFHIMRGKYEGQGFCDVLTEQLKHSLNGKHEVMYLPPARIAKLRKQGAPLCFPCMIKQADTPDTTYSRATLYYQAHQLFTSLDLASELQAKHGRPILLASLLQDPEYSFVRPLGRQYGEYLQPLMDKYADKDKKHIQLAGEAPTLTMLRLITARKLDYSLDYPVIGRYFELTTELPLAYLPIAENQQTAIIGAVGCSNNPWGEQTISLINQALPRVLRSAAYLRNLEFWFADGSTAFWQHYRSQVLNQSPQQQIRISR</sequence>
<reference evidence="1 2" key="1">
    <citation type="submission" date="2021-03" db="EMBL/GenBank/DDBJ databases">
        <title>novel species isolated from a fishpond in China.</title>
        <authorList>
            <person name="Lu H."/>
            <person name="Cai Z."/>
        </authorList>
    </citation>
    <scope>NUCLEOTIDE SEQUENCE [LARGE SCALE GENOMIC DNA]</scope>
    <source>
        <strain evidence="1 2">Y57</strain>
    </source>
</reference>
<evidence type="ECO:0008006" key="3">
    <source>
        <dbReference type="Google" id="ProtNLM"/>
    </source>
</evidence>
<gene>
    <name evidence="1" type="ORF">J0A65_09990</name>
</gene>
<proteinExistence type="predicted"/>
<dbReference type="Proteomes" id="UP000663992">
    <property type="component" value="Unassembled WGS sequence"/>
</dbReference>
<accession>A0ABS3CV47</accession>
<dbReference type="RefSeq" id="WP_206594038.1">
    <property type="nucleotide sequence ID" value="NZ_JAFKCS010000008.1"/>
</dbReference>
<dbReference type="EMBL" id="JAFKCS010000008">
    <property type="protein sequence ID" value="MBN7820195.1"/>
    <property type="molecule type" value="Genomic_DNA"/>
</dbReference>
<evidence type="ECO:0000313" key="1">
    <source>
        <dbReference type="EMBL" id="MBN7820195.1"/>
    </source>
</evidence>
<keyword evidence="2" id="KW-1185">Reference proteome</keyword>
<comment type="caution">
    <text evidence="1">The sequence shown here is derived from an EMBL/GenBank/DDBJ whole genome shotgun (WGS) entry which is preliminary data.</text>
</comment>
<protein>
    <recommendedName>
        <fullName evidence="3">Solute-binding protein family 3/N-terminal domain-containing protein</fullName>
    </recommendedName>
</protein>
<evidence type="ECO:0000313" key="2">
    <source>
        <dbReference type="Proteomes" id="UP000663992"/>
    </source>
</evidence>
<name>A0ABS3CV47_9ALTE</name>
<organism evidence="1 2">
    <name type="scientific">Bowmanella yangjiangensis</name>
    <dbReference type="NCBI Taxonomy" id="2811230"/>
    <lineage>
        <taxon>Bacteria</taxon>
        <taxon>Pseudomonadati</taxon>
        <taxon>Pseudomonadota</taxon>
        <taxon>Gammaproteobacteria</taxon>
        <taxon>Alteromonadales</taxon>
        <taxon>Alteromonadaceae</taxon>
        <taxon>Bowmanella</taxon>
    </lineage>
</organism>